<dbReference type="OrthoDB" id="9918141at2"/>
<feature type="transmembrane region" description="Helical" evidence="1">
    <location>
        <begin position="33"/>
        <end position="49"/>
    </location>
</feature>
<keyword evidence="1" id="KW-0812">Transmembrane</keyword>
<keyword evidence="3" id="KW-1185">Reference proteome</keyword>
<feature type="transmembrane region" description="Helical" evidence="1">
    <location>
        <begin position="56"/>
        <end position="73"/>
    </location>
</feature>
<evidence type="ECO:0000313" key="2">
    <source>
        <dbReference type="EMBL" id="SIT15627.1"/>
    </source>
</evidence>
<dbReference type="RefSeq" id="WP_076526337.1">
    <property type="nucleotide sequence ID" value="NZ_CP048103.1"/>
</dbReference>
<dbReference type="EMBL" id="FTOD01000016">
    <property type="protein sequence ID" value="SIT15627.1"/>
    <property type="molecule type" value="Genomic_DNA"/>
</dbReference>
<proteinExistence type="predicted"/>
<accession>A0A1N7PZ40</accession>
<organism evidence="2 3">
    <name type="scientific">Kroppenstedtia eburnea</name>
    <dbReference type="NCBI Taxonomy" id="714067"/>
    <lineage>
        <taxon>Bacteria</taxon>
        <taxon>Bacillati</taxon>
        <taxon>Bacillota</taxon>
        <taxon>Bacilli</taxon>
        <taxon>Bacillales</taxon>
        <taxon>Thermoactinomycetaceae</taxon>
        <taxon>Kroppenstedtia</taxon>
    </lineage>
</organism>
<name>A0A1N7PZ40_9BACL</name>
<dbReference type="AlphaFoldDB" id="A0A1N7PZ40"/>
<feature type="transmembrane region" description="Helical" evidence="1">
    <location>
        <begin position="85"/>
        <end position="102"/>
    </location>
</feature>
<dbReference type="Proteomes" id="UP000186795">
    <property type="component" value="Unassembled WGS sequence"/>
</dbReference>
<keyword evidence="1" id="KW-1133">Transmembrane helix</keyword>
<gene>
    <name evidence="2" type="ORF">SAMN05421790_1167</name>
</gene>
<keyword evidence="1" id="KW-0472">Membrane</keyword>
<evidence type="ECO:0000313" key="3">
    <source>
        <dbReference type="Proteomes" id="UP000186795"/>
    </source>
</evidence>
<sequence length="109" mass="11647">MKRLDSVLIGLLAASAVVFGVLDAAGVIALKPVYLLCYALAVAVIFIPGKGNTGRVIRLALLFLIFAAVPYGWEQWAFFRQGVDRFTPAVLAVVLGCSLFAYRRGKGGS</sequence>
<evidence type="ECO:0000256" key="1">
    <source>
        <dbReference type="SAM" id="Phobius"/>
    </source>
</evidence>
<protein>
    <submittedName>
        <fullName evidence="2">Uncharacterized protein</fullName>
    </submittedName>
</protein>
<reference evidence="3" key="1">
    <citation type="submission" date="2017-01" db="EMBL/GenBank/DDBJ databases">
        <authorList>
            <person name="Varghese N."/>
            <person name="Submissions S."/>
        </authorList>
    </citation>
    <scope>NUCLEOTIDE SEQUENCE [LARGE SCALE GENOMIC DNA]</scope>
    <source>
        <strain evidence="3">DSM 45196</strain>
    </source>
</reference>